<feature type="transmembrane region" description="Helical" evidence="1">
    <location>
        <begin position="288"/>
        <end position="308"/>
    </location>
</feature>
<keyword evidence="1" id="KW-1133">Transmembrane helix</keyword>
<evidence type="ECO:0000259" key="2">
    <source>
        <dbReference type="PROSITE" id="PS50157"/>
    </source>
</evidence>
<sequence>MSAERRLPCPYCGTEVEWRGESVLTCPSCGTAFSRQGSVGDHLMERINYEPGEVFKIFAQWALRMPETPNDFFASATISRCRLEFHPYWLYEISGVFAYTVQGGSSYVRLRPLAILPESIVPRGFAEEAGEETATAIVSVPGLRRDLESALGRLTLSPAGKVYFSYRYVQQRGGVLLNPDIPPEEADRAAERRAEEEVARRLSRRFGKQAAAKLVEKKTFERRLVHVPVYICEYVYGPRRHVFVAEAGTSRIIYAEVPKETRFRVVAGIAGAVSVAIALAVLSTIPRAPFFALTAASGLLLSGAYSIAKALGSTATVREFYAQ</sequence>
<reference evidence="3" key="1">
    <citation type="journal article" date="2020" name="mSystems">
        <title>Genome- and Community-Level Interaction Insights into Carbon Utilization and Element Cycling Functions of Hydrothermarchaeota in Hydrothermal Sediment.</title>
        <authorList>
            <person name="Zhou Z."/>
            <person name="Liu Y."/>
            <person name="Xu W."/>
            <person name="Pan J."/>
            <person name="Luo Z.H."/>
            <person name="Li M."/>
        </authorList>
    </citation>
    <scope>NUCLEOTIDE SEQUENCE</scope>
    <source>
        <strain evidence="3">SpSt-649</strain>
    </source>
</reference>
<name>A0A7C4H7V5_THEPE</name>
<accession>A0A7C4H7V5</accession>
<dbReference type="AlphaFoldDB" id="A0A7C4H7V5"/>
<organism evidence="3">
    <name type="scientific">Thermofilum pendens</name>
    <dbReference type="NCBI Taxonomy" id="2269"/>
    <lineage>
        <taxon>Archaea</taxon>
        <taxon>Thermoproteota</taxon>
        <taxon>Thermoprotei</taxon>
        <taxon>Thermofilales</taxon>
        <taxon>Thermofilaceae</taxon>
        <taxon>Thermofilum</taxon>
    </lineage>
</organism>
<dbReference type="InterPro" id="IPR013087">
    <property type="entry name" value="Znf_C2H2_type"/>
</dbReference>
<feature type="transmembrane region" description="Helical" evidence="1">
    <location>
        <begin position="263"/>
        <end position="282"/>
    </location>
</feature>
<proteinExistence type="predicted"/>
<evidence type="ECO:0000256" key="1">
    <source>
        <dbReference type="SAM" id="Phobius"/>
    </source>
</evidence>
<feature type="domain" description="C2H2-type" evidence="2">
    <location>
        <begin position="24"/>
        <end position="51"/>
    </location>
</feature>
<keyword evidence="1" id="KW-0472">Membrane</keyword>
<dbReference type="EMBL" id="DTBQ01000097">
    <property type="protein sequence ID" value="HGM46807.1"/>
    <property type="molecule type" value="Genomic_DNA"/>
</dbReference>
<evidence type="ECO:0000313" key="3">
    <source>
        <dbReference type="EMBL" id="HGM46807.1"/>
    </source>
</evidence>
<dbReference type="PROSITE" id="PS50157">
    <property type="entry name" value="ZINC_FINGER_C2H2_2"/>
    <property type="match status" value="1"/>
</dbReference>
<protein>
    <recommendedName>
        <fullName evidence="2">C2H2-type domain-containing protein</fullName>
    </recommendedName>
</protein>
<comment type="caution">
    <text evidence="3">The sequence shown here is derived from an EMBL/GenBank/DDBJ whole genome shotgun (WGS) entry which is preliminary data.</text>
</comment>
<keyword evidence="1" id="KW-0812">Transmembrane</keyword>
<gene>
    <name evidence="3" type="ORF">ENU21_03500</name>
</gene>